<dbReference type="EMBL" id="CP124616">
    <property type="protein sequence ID" value="WGW05051.1"/>
    <property type="molecule type" value="Genomic_DNA"/>
</dbReference>
<dbReference type="RefSeq" id="WP_282301688.1">
    <property type="nucleotide sequence ID" value="NZ_CP124616.1"/>
</dbReference>
<reference evidence="3 4" key="1">
    <citation type="submission" date="2023-05" db="EMBL/GenBank/DDBJ databases">
        <title>YMD87, complete Genome.</title>
        <authorList>
            <person name="Zhang J."/>
            <person name="Xu X."/>
        </authorList>
    </citation>
    <scope>NUCLEOTIDE SEQUENCE [LARGE SCALE GENOMIC DNA]</scope>
    <source>
        <strain evidence="3 4">YMD87</strain>
    </source>
</reference>
<keyword evidence="4" id="KW-1185">Reference proteome</keyword>
<dbReference type="Pfam" id="PF03061">
    <property type="entry name" value="4HBT"/>
    <property type="match status" value="1"/>
</dbReference>
<evidence type="ECO:0000259" key="2">
    <source>
        <dbReference type="Pfam" id="PF03061"/>
    </source>
</evidence>
<dbReference type="Proteomes" id="UP001241605">
    <property type="component" value="Chromosome"/>
</dbReference>
<dbReference type="Gene3D" id="3.10.129.10">
    <property type="entry name" value="Hotdog Thioesterase"/>
    <property type="match status" value="1"/>
</dbReference>
<keyword evidence="1 3" id="KW-0378">Hydrolase</keyword>
<sequence>MTIQEHIRRSFALQTMMATIGAELTGIGQGTVEITAPLSPAFLQHNGYGHAGLTFTLGDTSAGLAAMTFLTTDQAVVTSEISTHLLAPASGSHLIARGRVIKPGKRLIVVTSDVYAVTDGSERHVATLTGTMVPVVLDR</sequence>
<name>A0ABY8QK91_9RHOB</name>
<dbReference type="InterPro" id="IPR006683">
    <property type="entry name" value="Thioestr_dom"/>
</dbReference>
<dbReference type="InterPro" id="IPR029069">
    <property type="entry name" value="HotDog_dom_sf"/>
</dbReference>
<evidence type="ECO:0000313" key="3">
    <source>
        <dbReference type="EMBL" id="WGW05051.1"/>
    </source>
</evidence>
<dbReference type="InterPro" id="IPR003736">
    <property type="entry name" value="PAAI_dom"/>
</dbReference>
<evidence type="ECO:0000313" key="4">
    <source>
        <dbReference type="Proteomes" id="UP001241605"/>
    </source>
</evidence>
<dbReference type="CDD" id="cd03443">
    <property type="entry name" value="PaaI_thioesterase"/>
    <property type="match status" value="1"/>
</dbReference>
<dbReference type="NCBIfam" id="TIGR00369">
    <property type="entry name" value="unchar_dom_1"/>
    <property type="match status" value="1"/>
</dbReference>
<proteinExistence type="predicted"/>
<feature type="domain" description="Thioesterase" evidence="2">
    <location>
        <begin position="47"/>
        <end position="119"/>
    </location>
</feature>
<organism evidence="3 4">
    <name type="scientific">Tropicibacter oceani</name>
    <dbReference type="NCBI Taxonomy" id="3058420"/>
    <lineage>
        <taxon>Bacteria</taxon>
        <taxon>Pseudomonadati</taxon>
        <taxon>Pseudomonadota</taxon>
        <taxon>Alphaproteobacteria</taxon>
        <taxon>Rhodobacterales</taxon>
        <taxon>Roseobacteraceae</taxon>
        <taxon>Tropicibacter</taxon>
    </lineage>
</organism>
<dbReference type="EC" id="3.1.2.-" evidence="3"/>
<dbReference type="GO" id="GO:0016787">
    <property type="term" value="F:hydrolase activity"/>
    <property type="evidence" value="ECO:0007669"/>
    <property type="project" value="UniProtKB-KW"/>
</dbReference>
<accession>A0ABY8QK91</accession>
<gene>
    <name evidence="3" type="ORF">QF118_05740</name>
</gene>
<dbReference type="SUPFAM" id="SSF54637">
    <property type="entry name" value="Thioesterase/thiol ester dehydrase-isomerase"/>
    <property type="match status" value="1"/>
</dbReference>
<evidence type="ECO:0000256" key="1">
    <source>
        <dbReference type="ARBA" id="ARBA00022801"/>
    </source>
</evidence>
<protein>
    <submittedName>
        <fullName evidence="3">PaaI family thioesterase</fullName>
        <ecNumber evidence="3">3.1.2.-</ecNumber>
    </submittedName>
</protein>